<dbReference type="EMBL" id="OV651819">
    <property type="protein sequence ID" value="CAH1113334.1"/>
    <property type="molecule type" value="Genomic_DNA"/>
</dbReference>
<dbReference type="Proteomes" id="UP001153636">
    <property type="component" value="Chromosome 7"/>
</dbReference>
<dbReference type="PROSITE" id="PS00028">
    <property type="entry name" value="ZINC_FINGER_C2H2_1"/>
    <property type="match status" value="1"/>
</dbReference>
<evidence type="ECO:0000259" key="4">
    <source>
        <dbReference type="PROSITE" id="PS50157"/>
    </source>
</evidence>
<evidence type="ECO:0000259" key="5">
    <source>
        <dbReference type="PROSITE" id="PS51915"/>
    </source>
</evidence>
<proteinExistence type="predicted"/>
<dbReference type="PANTHER" id="PTHR39942">
    <property type="entry name" value="BCDNA.LD26519-RELATED"/>
    <property type="match status" value="1"/>
</dbReference>
<feature type="domain" description="ZAD" evidence="5">
    <location>
        <begin position="9"/>
        <end position="84"/>
    </location>
</feature>
<reference evidence="6" key="1">
    <citation type="submission" date="2022-01" db="EMBL/GenBank/DDBJ databases">
        <authorList>
            <person name="King R."/>
        </authorList>
    </citation>
    <scope>NUCLEOTIDE SEQUENCE</scope>
</reference>
<dbReference type="Gene3D" id="3.40.1800.20">
    <property type="match status" value="1"/>
</dbReference>
<dbReference type="SMART" id="SM00868">
    <property type="entry name" value="zf-AD"/>
    <property type="match status" value="1"/>
</dbReference>
<keyword evidence="2" id="KW-0479">Metal-binding</keyword>
<feature type="binding site" evidence="2">
    <location>
        <position position="57"/>
    </location>
    <ligand>
        <name>Zn(2+)</name>
        <dbReference type="ChEBI" id="CHEBI:29105"/>
    </ligand>
</feature>
<dbReference type="Pfam" id="PF07776">
    <property type="entry name" value="zf-AD"/>
    <property type="match status" value="1"/>
</dbReference>
<dbReference type="SUPFAM" id="SSF57716">
    <property type="entry name" value="Glucocorticoid receptor-like (DNA-binding domain)"/>
    <property type="match status" value="1"/>
</dbReference>
<dbReference type="Gene3D" id="3.30.160.60">
    <property type="entry name" value="Classic Zinc Finger"/>
    <property type="match status" value="1"/>
</dbReference>
<keyword evidence="7" id="KW-1185">Reference proteome</keyword>
<dbReference type="SUPFAM" id="SSF57667">
    <property type="entry name" value="beta-beta-alpha zinc fingers"/>
    <property type="match status" value="1"/>
</dbReference>
<keyword evidence="1" id="KW-0863">Zinc-finger</keyword>
<keyword evidence="2" id="KW-0862">Zinc</keyword>
<dbReference type="InterPro" id="IPR013087">
    <property type="entry name" value="Znf_C2H2_type"/>
</dbReference>
<evidence type="ECO:0008006" key="8">
    <source>
        <dbReference type="Google" id="ProtNLM"/>
    </source>
</evidence>
<feature type="compositionally biased region" description="Acidic residues" evidence="3">
    <location>
        <begin position="185"/>
        <end position="196"/>
    </location>
</feature>
<evidence type="ECO:0000256" key="3">
    <source>
        <dbReference type="SAM" id="MobiDB-lite"/>
    </source>
</evidence>
<protein>
    <recommendedName>
        <fullName evidence="8">ZAD domain-containing protein</fullName>
    </recommendedName>
</protein>
<accession>A0A9P0D7D1</accession>
<dbReference type="GO" id="GO:0005634">
    <property type="term" value="C:nucleus"/>
    <property type="evidence" value="ECO:0007669"/>
    <property type="project" value="InterPro"/>
</dbReference>
<dbReference type="PROSITE" id="PS51915">
    <property type="entry name" value="ZAD"/>
    <property type="match status" value="1"/>
</dbReference>
<dbReference type="OrthoDB" id="6077919at2759"/>
<name>A0A9P0D7D1_9CUCU</name>
<dbReference type="SMART" id="SM00355">
    <property type="entry name" value="ZnF_C2H2"/>
    <property type="match status" value="4"/>
</dbReference>
<gene>
    <name evidence="6" type="ORF">PSYICH_LOCUS13108</name>
</gene>
<dbReference type="InterPro" id="IPR012934">
    <property type="entry name" value="Znf_AD"/>
</dbReference>
<feature type="region of interest" description="Disordered" evidence="3">
    <location>
        <begin position="135"/>
        <end position="221"/>
    </location>
</feature>
<dbReference type="AlphaFoldDB" id="A0A9P0D7D1"/>
<sequence>MDNNSNMLQLCRLCLVKDDVNIPIFEEQGDIRQIFLKISSCLPVKVSRDDQLPKKICDGCSYKLDMLYEFWNTSANAEKQLLTWLGEAGMTSQMADGTISAVAQQIKPADTFVKQETIDPPDIHSDDDDKDYVYKEKQQEEKSKNNVDEPPPKRARRTAAVKAAIAMDQDSDDDDSGEPMTKIEDDSDDSDNDDDHEPAFVDVPSTSADDQPGPSGVGKDGVEAPGRFCSIPCDVCQREFPTIAHLKFHWTNLNETFFCTRCSSYGNRGSERFPLCLCPKEYLLCTLCQDVPEEKPFSLHKCFHNLSNNPGYKTNRITRCIVCHQYFSEEKLADHLEQAKKNKFFYCMECCIYYEEKCNPVCCYPRQVCAFCLQILTDVQGEYHKCFHENNTEDFETLKETNAVKCYLCNYSYHKNFGHRHRRMHNYVRCDICCISVYVPNLSHHVAKTHLACVECGFRFEDFIEYEPHKKSHKSKKIATVCEICGKKVVNLNQHLKDVHGDQDKFKCSVCDKKFMARSGLHATPIITSARFAEKVLNLGIR</sequence>
<dbReference type="InterPro" id="IPR036236">
    <property type="entry name" value="Znf_C2H2_sf"/>
</dbReference>
<dbReference type="GO" id="GO:0008270">
    <property type="term" value="F:zinc ion binding"/>
    <property type="evidence" value="ECO:0007669"/>
    <property type="project" value="UniProtKB-UniRule"/>
</dbReference>
<evidence type="ECO:0000313" key="7">
    <source>
        <dbReference type="Proteomes" id="UP001153636"/>
    </source>
</evidence>
<dbReference type="PANTHER" id="PTHR39942:SF1">
    <property type="entry name" value="BCDNA.LD26519-RELATED"/>
    <property type="match status" value="1"/>
</dbReference>
<dbReference type="PROSITE" id="PS50157">
    <property type="entry name" value="ZINC_FINGER_C2H2_2"/>
    <property type="match status" value="1"/>
</dbReference>
<feature type="compositionally biased region" description="Basic and acidic residues" evidence="3">
    <location>
        <begin position="135"/>
        <end position="152"/>
    </location>
</feature>
<evidence type="ECO:0000256" key="1">
    <source>
        <dbReference type="PROSITE-ProRule" id="PRU00042"/>
    </source>
</evidence>
<evidence type="ECO:0000313" key="6">
    <source>
        <dbReference type="EMBL" id="CAH1113334.1"/>
    </source>
</evidence>
<feature type="binding site" evidence="2">
    <location>
        <position position="60"/>
    </location>
    <ligand>
        <name>Zn(2+)</name>
        <dbReference type="ChEBI" id="CHEBI:29105"/>
    </ligand>
</feature>
<organism evidence="6 7">
    <name type="scientific">Psylliodes chrysocephalus</name>
    <dbReference type="NCBI Taxonomy" id="3402493"/>
    <lineage>
        <taxon>Eukaryota</taxon>
        <taxon>Metazoa</taxon>
        <taxon>Ecdysozoa</taxon>
        <taxon>Arthropoda</taxon>
        <taxon>Hexapoda</taxon>
        <taxon>Insecta</taxon>
        <taxon>Pterygota</taxon>
        <taxon>Neoptera</taxon>
        <taxon>Endopterygota</taxon>
        <taxon>Coleoptera</taxon>
        <taxon>Polyphaga</taxon>
        <taxon>Cucujiformia</taxon>
        <taxon>Chrysomeloidea</taxon>
        <taxon>Chrysomelidae</taxon>
        <taxon>Galerucinae</taxon>
        <taxon>Alticini</taxon>
        <taxon>Psylliodes</taxon>
    </lineage>
</organism>
<evidence type="ECO:0000256" key="2">
    <source>
        <dbReference type="PROSITE-ProRule" id="PRU01263"/>
    </source>
</evidence>
<feature type="binding site" evidence="2">
    <location>
        <position position="11"/>
    </location>
    <ligand>
        <name>Zn(2+)</name>
        <dbReference type="ChEBI" id="CHEBI:29105"/>
    </ligand>
</feature>
<feature type="domain" description="C2H2-type" evidence="4">
    <location>
        <begin position="451"/>
        <end position="478"/>
    </location>
</feature>
<feature type="binding site" evidence="2">
    <location>
        <position position="14"/>
    </location>
    <ligand>
        <name>Zn(2+)</name>
        <dbReference type="ChEBI" id="CHEBI:29105"/>
    </ligand>
</feature>